<organism evidence="2 3">
    <name type="scientific">Grifola frondosa</name>
    <name type="common">Maitake</name>
    <name type="synonym">Polyporus frondosus</name>
    <dbReference type="NCBI Taxonomy" id="5627"/>
    <lineage>
        <taxon>Eukaryota</taxon>
        <taxon>Fungi</taxon>
        <taxon>Dikarya</taxon>
        <taxon>Basidiomycota</taxon>
        <taxon>Agaricomycotina</taxon>
        <taxon>Agaricomycetes</taxon>
        <taxon>Polyporales</taxon>
        <taxon>Grifolaceae</taxon>
        <taxon>Grifola</taxon>
    </lineage>
</organism>
<name>A0A1C7MIR8_GRIFR</name>
<dbReference type="EMBL" id="LUGG01000003">
    <property type="protein sequence ID" value="OBZ76835.1"/>
    <property type="molecule type" value="Genomic_DNA"/>
</dbReference>
<dbReference type="AlphaFoldDB" id="A0A1C7MIR8"/>
<protein>
    <submittedName>
        <fullName evidence="2">Uncharacterized protein</fullName>
    </submittedName>
</protein>
<proteinExistence type="predicted"/>
<keyword evidence="3" id="KW-1185">Reference proteome</keyword>
<reference evidence="2 3" key="1">
    <citation type="submission" date="2016-03" db="EMBL/GenBank/DDBJ databases">
        <title>Whole genome sequencing of Grifola frondosa 9006-11.</title>
        <authorList>
            <person name="Min B."/>
            <person name="Park H."/>
            <person name="Kim J.-G."/>
            <person name="Cho H."/>
            <person name="Oh Y.-L."/>
            <person name="Kong W.-S."/>
            <person name="Choi I.-G."/>
        </authorList>
    </citation>
    <scope>NUCLEOTIDE SEQUENCE [LARGE SCALE GENOMIC DNA]</scope>
    <source>
        <strain evidence="2 3">9006-11</strain>
    </source>
</reference>
<feature type="compositionally biased region" description="Low complexity" evidence="1">
    <location>
        <begin position="75"/>
        <end position="91"/>
    </location>
</feature>
<feature type="region of interest" description="Disordered" evidence="1">
    <location>
        <begin position="63"/>
        <end position="91"/>
    </location>
</feature>
<evidence type="ECO:0000256" key="1">
    <source>
        <dbReference type="SAM" id="MobiDB-lite"/>
    </source>
</evidence>
<accession>A0A1C7MIR8</accession>
<sequence>MSSRINKKAKPSAYTGADRRKMSGYSLWFRPWNLLLVERPRTLSQSFRYRSSWMHAGTFWKSHRSDSPRLPAGGPPTSSSRTDTSPSSPVRNASMAAAAKMMRSYPTREHRARLDDRNPTYDPFYREVMRELRISKRKGWSLTETCSPGAVLKDADGFTFAHGPFLPIFHVISLGSTCTSG</sequence>
<evidence type="ECO:0000313" key="3">
    <source>
        <dbReference type="Proteomes" id="UP000092993"/>
    </source>
</evidence>
<dbReference type="Proteomes" id="UP000092993">
    <property type="component" value="Unassembled WGS sequence"/>
</dbReference>
<comment type="caution">
    <text evidence="2">The sequence shown here is derived from an EMBL/GenBank/DDBJ whole genome shotgun (WGS) entry which is preliminary data.</text>
</comment>
<evidence type="ECO:0000313" key="2">
    <source>
        <dbReference type="EMBL" id="OBZ76835.1"/>
    </source>
</evidence>
<gene>
    <name evidence="2" type="ORF">A0H81_02942</name>
</gene>